<protein>
    <submittedName>
        <fullName evidence="1">NEDD8-conjugating enzyme Ubc12</fullName>
    </submittedName>
</protein>
<evidence type="ECO:0000313" key="1">
    <source>
        <dbReference type="EMBL" id="PWA54066.1"/>
    </source>
</evidence>
<dbReference type="AlphaFoldDB" id="A0A2U1LYG8"/>
<keyword evidence="2" id="KW-1185">Reference proteome</keyword>
<reference evidence="1 2" key="1">
    <citation type="journal article" date="2018" name="Mol. Plant">
        <title>The genome of Artemisia annua provides insight into the evolution of Asteraceae family and artemisinin biosynthesis.</title>
        <authorList>
            <person name="Shen Q."/>
            <person name="Zhang L."/>
            <person name="Liao Z."/>
            <person name="Wang S."/>
            <person name="Yan T."/>
            <person name="Shi P."/>
            <person name="Liu M."/>
            <person name="Fu X."/>
            <person name="Pan Q."/>
            <person name="Wang Y."/>
            <person name="Lv Z."/>
            <person name="Lu X."/>
            <person name="Zhang F."/>
            <person name="Jiang W."/>
            <person name="Ma Y."/>
            <person name="Chen M."/>
            <person name="Hao X."/>
            <person name="Li L."/>
            <person name="Tang Y."/>
            <person name="Lv G."/>
            <person name="Zhou Y."/>
            <person name="Sun X."/>
            <person name="Brodelius P.E."/>
            <person name="Rose J.K.C."/>
            <person name="Tang K."/>
        </authorList>
    </citation>
    <scope>NUCLEOTIDE SEQUENCE [LARGE SCALE GENOMIC DNA]</scope>
    <source>
        <strain evidence="2">cv. Huhao1</strain>
        <tissue evidence="1">Leaf</tissue>
    </source>
</reference>
<comment type="caution">
    <text evidence="1">The sequence shown here is derived from an EMBL/GenBank/DDBJ whole genome shotgun (WGS) entry which is preliminary data.</text>
</comment>
<gene>
    <name evidence="1" type="ORF">CTI12_AA439860</name>
</gene>
<proteinExistence type="predicted"/>
<dbReference type="EMBL" id="PKPP01007208">
    <property type="protein sequence ID" value="PWA54066.1"/>
    <property type="molecule type" value="Genomic_DNA"/>
</dbReference>
<accession>A0A2U1LYG8</accession>
<evidence type="ECO:0000313" key="2">
    <source>
        <dbReference type="Proteomes" id="UP000245207"/>
    </source>
</evidence>
<name>A0A2U1LYG8_ARTAN</name>
<organism evidence="1 2">
    <name type="scientific">Artemisia annua</name>
    <name type="common">Sweet wormwood</name>
    <dbReference type="NCBI Taxonomy" id="35608"/>
    <lineage>
        <taxon>Eukaryota</taxon>
        <taxon>Viridiplantae</taxon>
        <taxon>Streptophyta</taxon>
        <taxon>Embryophyta</taxon>
        <taxon>Tracheophyta</taxon>
        <taxon>Spermatophyta</taxon>
        <taxon>Magnoliopsida</taxon>
        <taxon>eudicotyledons</taxon>
        <taxon>Gunneridae</taxon>
        <taxon>Pentapetalae</taxon>
        <taxon>asterids</taxon>
        <taxon>campanulids</taxon>
        <taxon>Asterales</taxon>
        <taxon>Asteraceae</taxon>
        <taxon>Asteroideae</taxon>
        <taxon>Anthemideae</taxon>
        <taxon>Artemisiinae</taxon>
        <taxon>Artemisia</taxon>
    </lineage>
</organism>
<dbReference type="Proteomes" id="UP000245207">
    <property type="component" value="Unassembled WGS sequence"/>
</dbReference>
<sequence>MAFRKANSPVLGTFVLGGYNTALAGGRNDTSHGRGLSDRYTMKGMRSAPLKVVRTGKKIRLFKAKEKEREIAENSNGMPPIKKQSLGELRLSKGKVYENAREVSLRKIGGSGGHFPVGETDLIIDEAELEWAGAYHSCVVFLISSLDKDQYHRVRAAKGDHQTLRKSLFRRSRKRTIPHVSHLDEKLPLVVTRMEIGLEHEPNPGFITEKQPKPKDR</sequence>